<keyword evidence="1" id="KW-0812">Transmembrane</keyword>
<sequence>MNTFYIVTFIIIILLGCLYLYGARQDKLKAIEKLNKVKERLDYNFVQLMKYQRDTNKFKTYIDIVEECISIIQLSDCTIGVELDILDRSGFVEIMMKYKDIKACYYFIPPYSGELKDEITEHRKSLWRNEVDLILRYAQEDLVQTVSQAQITKGTHLCRDDLRDILKTLTEKQRHVLFVDFKISYDCVMIRTHLKSDYSKTVEQVIPVRN</sequence>
<keyword evidence="1" id="KW-1133">Transmembrane helix</keyword>
<keyword evidence="3" id="KW-1185">Reference proteome</keyword>
<evidence type="ECO:0000313" key="3">
    <source>
        <dbReference type="Proteomes" id="UP000464669"/>
    </source>
</evidence>
<feature type="transmembrane region" description="Helical" evidence="1">
    <location>
        <begin position="6"/>
        <end position="23"/>
    </location>
</feature>
<evidence type="ECO:0000313" key="2">
    <source>
        <dbReference type="EMBL" id="QGH71866.1"/>
    </source>
</evidence>
<dbReference type="EMBL" id="MN642089">
    <property type="protein sequence ID" value="QGH71866.1"/>
    <property type="molecule type" value="Genomic_DNA"/>
</dbReference>
<reference evidence="2 3" key="1">
    <citation type="submission" date="2019-11" db="EMBL/GenBank/DDBJ databases">
        <authorList>
            <person name="Lewis R."/>
            <person name="Clooney A.G."/>
            <person name="Stockdale S.R."/>
            <person name="Buttimer C."/>
            <person name="Draper L.A."/>
            <person name="Ross R.P."/>
            <person name="Hill C."/>
        </authorList>
    </citation>
    <scope>NUCLEOTIDE SEQUENCE [LARGE SCALE GENOMIC DNA]</scope>
</reference>
<accession>A0A6B7ZEI4</accession>
<organism evidence="2 3">
    <name type="scientific">Klebsiella phage N1M2</name>
    <dbReference type="NCBI Taxonomy" id="2664939"/>
    <lineage>
        <taxon>Viruses</taxon>
        <taxon>Duplodnaviria</taxon>
        <taxon>Heunggongvirae</taxon>
        <taxon>Uroviricota</taxon>
        <taxon>Caudoviricetes</taxon>
        <taxon>Chimalliviridae</taxon>
        <taxon>Nimduovirus</taxon>
        <taxon>Nimduovirus N1M2</taxon>
    </lineage>
</organism>
<protein>
    <submittedName>
        <fullName evidence="2">Uncharacterized protein</fullName>
    </submittedName>
</protein>
<gene>
    <name evidence="2" type="ORF">N1M2_3</name>
</gene>
<name>A0A6B7ZEI4_9CAUD</name>
<keyword evidence="1" id="KW-0472">Membrane</keyword>
<proteinExistence type="predicted"/>
<dbReference type="Proteomes" id="UP000464669">
    <property type="component" value="Segment"/>
</dbReference>
<evidence type="ECO:0000256" key="1">
    <source>
        <dbReference type="SAM" id="Phobius"/>
    </source>
</evidence>